<evidence type="ECO:0000256" key="1">
    <source>
        <dbReference type="SAM" id="SignalP"/>
    </source>
</evidence>
<accession>A0A0H5AAT0</accession>
<protein>
    <submittedName>
        <fullName evidence="3">Ornithine aminotransferase</fullName>
    </submittedName>
</protein>
<name>A0A0H5AAT0_9PSED</name>
<dbReference type="PROSITE" id="PS50914">
    <property type="entry name" value="BON"/>
    <property type="match status" value="2"/>
</dbReference>
<feature type="signal peptide" evidence="1">
    <location>
        <begin position="1"/>
        <end position="24"/>
    </location>
</feature>
<evidence type="ECO:0000313" key="3">
    <source>
        <dbReference type="EMBL" id="AKS08071.1"/>
    </source>
</evidence>
<dbReference type="PATRIC" id="fig|200450.3.peg.3849"/>
<dbReference type="PANTHER" id="PTHR34606:SF15">
    <property type="entry name" value="BON DOMAIN-CONTAINING PROTEIN"/>
    <property type="match status" value="1"/>
</dbReference>
<gene>
    <name evidence="3" type="ORF">AA957_18725</name>
</gene>
<keyword evidence="3" id="KW-0032">Aminotransferase</keyword>
<organism evidence="3 4">
    <name type="scientific">Pseudomonas trivialis</name>
    <dbReference type="NCBI Taxonomy" id="200450"/>
    <lineage>
        <taxon>Bacteria</taxon>
        <taxon>Pseudomonadati</taxon>
        <taxon>Pseudomonadota</taxon>
        <taxon>Gammaproteobacteria</taxon>
        <taxon>Pseudomonadales</taxon>
        <taxon>Pseudomonadaceae</taxon>
        <taxon>Pseudomonas</taxon>
    </lineage>
</organism>
<dbReference type="OrthoDB" id="8910395at2"/>
<dbReference type="EMBL" id="CP011507">
    <property type="protein sequence ID" value="AKS08071.1"/>
    <property type="molecule type" value="Genomic_DNA"/>
</dbReference>
<reference evidence="3 4" key="1">
    <citation type="journal article" date="2015" name="Genome Announc.">
        <title>Complete Genome Sequence of the Rhizobacterium Pseudomonas trivialis Strain IHBB745 with Multiple Plant Growth-Promoting Activities and Tolerance to Desiccation and Alkalinity.</title>
        <authorList>
            <person name="Gulati A."/>
            <person name="Swarnkar M.K."/>
            <person name="Vyas P."/>
            <person name="Rahi P."/>
            <person name="Thakur R."/>
            <person name="Thakur N."/>
            <person name="Singh A.K."/>
        </authorList>
    </citation>
    <scope>NUCLEOTIDE SEQUENCE [LARGE SCALE GENOMIC DNA]</scope>
    <source>
        <strain evidence="4">745</strain>
    </source>
</reference>
<dbReference type="Proteomes" id="UP000036608">
    <property type="component" value="Chromosome"/>
</dbReference>
<dbReference type="SMART" id="SM00749">
    <property type="entry name" value="BON"/>
    <property type="match status" value="2"/>
</dbReference>
<dbReference type="AlphaFoldDB" id="A0A0H5AAT0"/>
<dbReference type="InterPro" id="IPR014004">
    <property type="entry name" value="Transpt-assoc_nodulatn_dom_bac"/>
</dbReference>
<dbReference type="InterPro" id="IPR007055">
    <property type="entry name" value="BON_dom"/>
</dbReference>
<dbReference type="Pfam" id="PF04972">
    <property type="entry name" value="BON"/>
    <property type="match status" value="2"/>
</dbReference>
<dbReference type="GO" id="GO:0008483">
    <property type="term" value="F:transaminase activity"/>
    <property type="evidence" value="ECO:0007669"/>
    <property type="project" value="UniProtKB-KW"/>
</dbReference>
<evidence type="ECO:0000259" key="2">
    <source>
        <dbReference type="PROSITE" id="PS50914"/>
    </source>
</evidence>
<sequence length="207" mass="21061">MKKFALATATATALTLAMANAAFAQPSQAPMTLAAGEVTQAKEATSDTWITTKVKADLLTEKGIPGSDIKVETNNGVVTLSSDVKISASQKATAVAITKKIKGVKAVSADSLHAGGAYKADNVDKTKVAAADAKGATSDTWITTKVKADLVTEKGIPGTDIKVETNQGVVSLSSTTAVTEAQKDTAVAITKKIKGVKAVSADGLKAE</sequence>
<dbReference type="PANTHER" id="PTHR34606">
    <property type="entry name" value="BON DOMAIN-CONTAINING PROTEIN"/>
    <property type="match status" value="1"/>
</dbReference>
<evidence type="ECO:0000313" key="4">
    <source>
        <dbReference type="Proteomes" id="UP000036608"/>
    </source>
</evidence>
<dbReference type="RefSeq" id="WP_049711496.1">
    <property type="nucleotide sequence ID" value="NZ_CP011507.1"/>
</dbReference>
<dbReference type="KEGG" id="ptv:AA957_18725"/>
<feature type="domain" description="BON" evidence="2">
    <location>
        <begin position="138"/>
        <end position="207"/>
    </location>
</feature>
<dbReference type="InterPro" id="IPR051686">
    <property type="entry name" value="Lipoprotein_DolP"/>
</dbReference>
<proteinExistence type="predicted"/>
<reference evidence="4" key="2">
    <citation type="submission" date="2015-05" db="EMBL/GenBank/DDBJ databases">
        <authorList>
            <person name="Swarnkar M.K."/>
            <person name="Vyas P."/>
            <person name="Rahi P."/>
            <person name="Thakur R."/>
            <person name="Thakur N."/>
            <person name="Singh A.K."/>
            <person name="Gulati A."/>
        </authorList>
    </citation>
    <scope>NUCLEOTIDE SEQUENCE [LARGE SCALE GENOMIC DNA]</scope>
    <source>
        <strain evidence="4">745</strain>
    </source>
</reference>
<feature type="domain" description="BON" evidence="2">
    <location>
        <begin position="46"/>
        <end position="116"/>
    </location>
</feature>
<dbReference type="Gene3D" id="3.30.1340.30">
    <property type="match status" value="1"/>
</dbReference>
<feature type="chain" id="PRO_5005215198" evidence="1">
    <location>
        <begin position="25"/>
        <end position="207"/>
    </location>
</feature>
<keyword evidence="1" id="KW-0732">Signal</keyword>
<keyword evidence="3" id="KW-0808">Transferase</keyword>